<evidence type="ECO:0000313" key="1">
    <source>
        <dbReference type="EMBL" id="WFF40580.1"/>
    </source>
</evidence>
<gene>
    <name evidence="1" type="ORF">EVC62_03200</name>
</gene>
<dbReference type="RefSeq" id="WP_282235715.1">
    <property type="nucleotide sequence ID" value="NZ_CP035631.1"/>
</dbReference>
<evidence type="ECO:0000313" key="2">
    <source>
        <dbReference type="Proteomes" id="UP001321526"/>
    </source>
</evidence>
<dbReference type="InterPro" id="IPR022224">
    <property type="entry name" value="DUF3750"/>
</dbReference>
<organism evidence="1 2">
    <name type="scientific">Salinicola endophyticus</name>
    <dbReference type="NCBI Taxonomy" id="1949083"/>
    <lineage>
        <taxon>Bacteria</taxon>
        <taxon>Pseudomonadati</taxon>
        <taxon>Pseudomonadota</taxon>
        <taxon>Gammaproteobacteria</taxon>
        <taxon>Oceanospirillales</taxon>
        <taxon>Halomonadaceae</taxon>
        <taxon>Salinicola</taxon>
    </lineage>
</organism>
<dbReference type="Proteomes" id="UP001321526">
    <property type="component" value="Chromosome"/>
</dbReference>
<protein>
    <submittedName>
        <fullName evidence="1">DUF3750 domain-containing protein</fullName>
    </submittedName>
</protein>
<reference evidence="1 2" key="1">
    <citation type="submission" date="2019-01" db="EMBL/GenBank/DDBJ databases">
        <title>Genome sequence of Salinicola endophyticus REST5.</title>
        <authorList>
            <person name="Nascimento F.X."/>
        </authorList>
    </citation>
    <scope>NUCLEOTIDE SEQUENCE [LARGE SCALE GENOMIC DNA]</scope>
    <source>
        <strain evidence="1 2">REST5</strain>
    </source>
</reference>
<name>A0ABY8FCT2_9GAMM</name>
<dbReference type="EMBL" id="CP035631">
    <property type="protein sequence ID" value="WFF40580.1"/>
    <property type="molecule type" value="Genomic_DNA"/>
</dbReference>
<proteinExistence type="predicted"/>
<sequence>MSSAIRSLRVVLKLLCGGLLLLLCLLLGPVWLLLSQQVDWRGDWQRASRSVSGLAPDPATTPTALVQVYAARAFAWRGAFGVHTWIATKAENAAHYRVYQVVSWRRPTVEVAVAQPDRAWYGNPPELLAQLRGAPAARAITTIEQLVPIYPEAGRYRIWPGPNSNTFVAWVVRRVPELTVDFPANAIGKDYLLDGILARAPSHTGYQLSLGGLLGVTAAREEGIEFNLLGLGVGVDLDPPALRLPGIGRLGMAQPPLRGEE</sequence>
<keyword evidence="2" id="KW-1185">Reference proteome</keyword>
<accession>A0ABY8FCT2</accession>
<dbReference type="Pfam" id="PF12570">
    <property type="entry name" value="DUF3750"/>
    <property type="match status" value="1"/>
</dbReference>